<dbReference type="InterPro" id="IPR044063">
    <property type="entry name" value="ZF_RING_GID"/>
</dbReference>
<dbReference type="GO" id="GO:0005634">
    <property type="term" value="C:nucleus"/>
    <property type="evidence" value="ECO:0007669"/>
    <property type="project" value="TreeGrafter"/>
</dbReference>
<dbReference type="GO" id="GO:0061630">
    <property type="term" value="F:ubiquitin protein ligase activity"/>
    <property type="evidence" value="ECO:0007669"/>
    <property type="project" value="InterPro"/>
</dbReference>
<dbReference type="AlphaFoldDB" id="F2U2B5"/>
<dbReference type="GO" id="GO:0043161">
    <property type="term" value="P:proteasome-mediated ubiquitin-dependent protein catabolic process"/>
    <property type="evidence" value="ECO:0007669"/>
    <property type="project" value="InterPro"/>
</dbReference>
<keyword evidence="4 6" id="KW-0863">Zinc-finger</keyword>
<feature type="domain" description="CTLH" evidence="8">
    <location>
        <begin position="155"/>
        <end position="211"/>
    </location>
</feature>
<organism evidence="10 11">
    <name type="scientific">Salpingoeca rosetta (strain ATCC 50818 / BSB-021)</name>
    <dbReference type="NCBI Taxonomy" id="946362"/>
    <lineage>
        <taxon>Eukaryota</taxon>
        <taxon>Choanoflagellata</taxon>
        <taxon>Craspedida</taxon>
        <taxon>Salpingoecidae</taxon>
        <taxon>Salpingoeca</taxon>
    </lineage>
</organism>
<evidence type="ECO:0000256" key="2">
    <source>
        <dbReference type="ARBA" id="ARBA00022490"/>
    </source>
</evidence>
<dbReference type="InterPro" id="IPR045098">
    <property type="entry name" value="Fyv10_fam"/>
</dbReference>
<evidence type="ECO:0000256" key="5">
    <source>
        <dbReference type="ARBA" id="ARBA00022833"/>
    </source>
</evidence>
<dbReference type="FunCoup" id="F2U2B5">
    <property type="interactions" value="1265"/>
</dbReference>
<dbReference type="GO" id="GO:0005737">
    <property type="term" value="C:cytoplasm"/>
    <property type="evidence" value="ECO:0007669"/>
    <property type="project" value="UniProtKB-SubCell"/>
</dbReference>
<evidence type="ECO:0000256" key="4">
    <source>
        <dbReference type="ARBA" id="ARBA00022771"/>
    </source>
</evidence>
<keyword evidence="2" id="KW-0963">Cytoplasm</keyword>
<dbReference type="InterPro" id="IPR006595">
    <property type="entry name" value="CTLH_C"/>
</dbReference>
<comment type="subcellular location">
    <subcellularLocation>
        <location evidence="1">Cytoplasm</location>
    </subcellularLocation>
</comment>
<dbReference type="EMBL" id="GL832959">
    <property type="protein sequence ID" value="EGD81767.1"/>
    <property type="molecule type" value="Genomic_DNA"/>
</dbReference>
<evidence type="ECO:0000256" key="7">
    <source>
        <dbReference type="SAM" id="Coils"/>
    </source>
</evidence>
<keyword evidence="7" id="KW-0175">Coiled coil</keyword>
<dbReference type="InParanoid" id="F2U2B5"/>
<protein>
    <recommendedName>
        <fullName evidence="12">Macrophage erythroblast attacher</fullName>
    </recommendedName>
</protein>
<dbReference type="SMART" id="SM00668">
    <property type="entry name" value="CTLH"/>
    <property type="match status" value="1"/>
</dbReference>
<evidence type="ECO:0000259" key="9">
    <source>
        <dbReference type="PROSITE" id="PS51867"/>
    </source>
</evidence>
<dbReference type="OrthoDB" id="1933455at2759"/>
<evidence type="ECO:0000256" key="1">
    <source>
        <dbReference type="ARBA" id="ARBA00004496"/>
    </source>
</evidence>
<dbReference type="PROSITE" id="PS51867">
    <property type="entry name" value="ZF_RING_GID"/>
    <property type="match status" value="1"/>
</dbReference>
<dbReference type="InterPro" id="IPR006594">
    <property type="entry name" value="LisH"/>
</dbReference>
<reference evidence="10" key="1">
    <citation type="submission" date="2009-08" db="EMBL/GenBank/DDBJ databases">
        <title>Annotation of Salpingoeca rosetta.</title>
        <authorList>
            <consortium name="The Broad Institute Genome Sequencing Platform"/>
            <person name="Russ C."/>
            <person name="Cuomo C."/>
            <person name="Burger G."/>
            <person name="Gray M.W."/>
            <person name="Holland P.W.H."/>
            <person name="King N."/>
            <person name="Lang F.B.F."/>
            <person name="Roger A.J."/>
            <person name="Ruiz-Trillo I."/>
            <person name="Young S.K."/>
            <person name="Zeng Q."/>
            <person name="Gargeya S."/>
            <person name="Alvarado L."/>
            <person name="Berlin A."/>
            <person name="Chapman S.B."/>
            <person name="Chen Z."/>
            <person name="Freedman E."/>
            <person name="Gellesch M."/>
            <person name="Goldberg J."/>
            <person name="Griggs A."/>
            <person name="Gujja S."/>
            <person name="Heilman E."/>
            <person name="Heiman D."/>
            <person name="Howarth C."/>
            <person name="Mehta T."/>
            <person name="Neiman D."/>
            <person name="Pearson M."/>
            <person name="Roberts A."/>
            <person name="Saif S."/>
            <person name="Shea T."/>
            <person name="Shenoy N."/>
            <person name="Sisk P."/>
            <person name="Stolte C."/>
            <person name="Sykes S."/>
            <person name="White J."/>
            <person name="Yandava C."/>
            <person name="Haas B."/>
            <person name="Nusbaum C."/>
            <person name="Birren B."/>
        </authorList>
    </citation>
    <scope>NUCLEOTIDE SEQUENCE</scope>
    <source>
        <strain evidence="10">ATCC 50818</strain>
    </source>
</reference>
<dbReference type="GeneID" id="16077563"/>
<keyword evidence="5" id="KW-0862">Zinc</keyword>
<dbReference type="KEGG" id="sre:PTSG_02480"/>
<keyword evidence="11" id="KW-1185">Reference proteome</keyword>
<evidence type="ECO:0000256" key="6">
    <source>
        <dbReference type="PROSITE-ProRule" id="PRU01215"/>
    </source>
</evidence>
<accession>F2U2B5</accession>
<name>F2U2B5_SALR5</name>
<sequence length="387" mass="43990">MSSQDTTRQLFTEIGCLEHPFMKASVDEVVRVSKSCQKLIDTEMVSIIKAFDELAGSSDVSAAVVDARLAAMQTQIEQLEDQMQEIRQAESEVFEMCAARVQHLQNAETMSADLWKQLRVNRFLADYLLRNGLYDTAEKLAAVPALASLINVPLFQEVRALEQHIRNREFEPVLVWHARHEQRLRRLGSTLLFKLELQVFIELIRKDERAEALAYARTAFPKHAQQHMDTINKAVGVLVFPQQHASQELLSEERLEDLVQQLRRNNFALHSLTAQSVFDATLQIGVSAFKTVHCGNPNTALSTCPTCSKDMQPLAAKMPYSVQTTSKLYCRISNARMDEHNPPYMLPNGQVYSEQALRSMQETNGHITCPETHNTFHMSECKRVYIV</sequence>
<dbReference type="GO" id="GO:0034657">
    <property type="term" value="C:GID complex"/>
    <property type="evidence" value="ECO:0007669"/>
    <property type="project" value="TreeGrafter"/>
</dbReference>
<evidence type="ECO:0000259" key="8">
    <source>
        <dbReference type="PROSITE" id="PS50897"/>
    </source>
</evidence>
<dbReference type="CDD" id="cd16659">
    <property type="entry name" value="RING-Ubox_Emp"/>
    <property type="match status" value="1"/>
</dbReference>
<feature type="zinc finger region" description="RING-Gid-type" evidence="6">
    <location>
        <begin position="304"/>
        <end position="372"/>
    </location>
</feature>
<dbReference type="PROSITE" id="PS50897">
    <property type="entry name" value="CTLH"/>
    <property type="match status" value="1"/>
</dbReference>
<dbReference type="STRING" id="946362.F2U2B5"/>
<dbReference type="InterPro" id="IPR024964">
    <property type="entry name" value="CTLH/CRA"/>
</dbReference>
<dbReference type="RefSeq" id="XP_004996971.1">
    <property type="nucleotide sequence ID" value="XM_004996914.1"/>
</dbReference>
<dbReference type="OMA" id="YFDDKRW"/>
<dbReference type="Pfam" id="PF10607">
    <property type="entry name" value="CTLH"/>
    <property type="match status" value="1"/>
</dbReference>
<evidence type="ECO:0000313" key="10">
    <source>
        <dbReference type="EMBL" id="EGD81767.1"/>
    </source>
</evidence>
<evidence type="ECO:0000256" key="3">
    <source>
        <dbReference type="ARBA" id="ARBA00022723"/>
    </source>
</evidence>
<proteinExistence type="predicted"/>
<dbReference type="SUPFAM" id="SSF57850">
    <property type="entry name" value="RING/U-box"/>
    <property type="match status" value="1"/>
</dbReference>
<dbReference type="GO" id="GO:0008270">
    <property type="term" value="F:zinc ion binding"/>
    <property type="evidence" value="ECO:0007669"/>
    <property type="project" value="UniProtKB-KW"/>
</dbReference>
<dbReference type="PANTHER" id="PTHR12170">
    <property type="entry name" value="MACROPHAGE ERYTHROBLAST ATTACHER-RELATED"/>
    <property type="match status" value="1"/>
</dbReference>
<evidence type="ECO:0000313" key="11">
    <source>
        <dbReference type="Proteomes" id="UP000007799"/>
    </source>
</evidence>
<evidence type="ECO:0008006" key="12">
    <source>
        <dbReference type="Google" id="ProtNLM"/>
    </source>
</evidence>
<keyword evidence="3" id="KW-0479">Metal-binding</keyword>
<dbReference type="eggNOG" id="KOG0396">
    <property type="taxonomic scope" value="Eukaryota"/>
</dbReference>
<feature type="coiled-coil region" evidence="7">
    <location>
        <begin position="62"/>
        <end position="96"/>
    </location>
</feature>
<dbReference type="Proteomes" id="UP000007799">
    <property type="component" value="Unassembled WGS sequence"/>
</dbReference>
<dbReference type="PROSITE" id="PS50896">
    <property type="entry name" value="LISH"/>
    <property type="match status" value="1"/>
</dbReference>
<feature type="domain" description="RING-Gid-type" evidence="9">
    <location>
        <begin position="304"/>
        <end position="372"/>
    </location>
</feature>
<dbReference type="PANTHER" id="PTHR12170:SF2">
    <property type="entry name" value="E3 UBIQUITIN-PROTEIN TRANSFERASE MAEA"/>
    <property type="match status" value="1"/>
</dbReference>
<gene>
    <name evidence="10" type="ORF">PTSG_02480</name>
</gene>